<dbReference type="EMBL" id="CP015217">
    <property type="protein sequence ID" value="AOP32704.1"/>
    <property type="molecule type" value="Genomic_DNA"/>
</dbReference>
<feature type="DNA-binding region" description="H-T-H motif" evidence="2">
    <location>
        <begin position="31"/>
        <end position="50"/>
    </location>
</feature>
<dbReference type="KEGG" id="laj:A0128_01750"/>
<evidence type="ECO:0000259" key="3">
    <source>
        <dbReference type="PROSITE" id="PS50977"/>
    </source>
</evidence>
<gene>
    <name evidence="4" type="ORF">A0128_01750</name>
</gene>
<dbReference type="Pfam" id="PF00440">
    <property type="entry name" value="TetR_N"/>
    <property type="match status" value="1"/>
</dbReference>
<proteinExistence type="predicted"/>
<dbReference type="PANTHER" id="PTHR43479:SF11">
    <property type="entry name" value="ACREF_ENVCD OPERON REPRESSOR-RELATED"/>
    <property type="match status" value="1"/>
</dbReference>
<accession>A0A1D7UT43</accession>
<feature type="domain" description="HTH tetR-type" evidence="3">
    <location>
        <begin position="8"/>
        <end position="68"/>
    </location>
</feature>
<dbReference type="PROSITE" id="PS50977">
    <property type="entry name" value="HTH_TETR_2"/>
    <property type="match status" value="1"/>
</dbReference>
<dbReference type="Gene3D" id="1.10.357.10">
    <property type="entry name" value="Tetracycline Repressor, domain 2"/>
    <property type="match status" value="1"/>
</dbReference>
<dbReference type="Proteomes" id="UP000094197">
    <property type="component" value="Chromosome 1"/>
</dbReference>
<evidence type="ECO:0000256" key="2">
    <source>
        <dbReference type="PROSITE-ProRule" id="PRU00335"/>
    </source>
</evidence>
<reference evidence="4 5" key="1">
    <citation type="submission" date="2016-04" db="EMBL/GenBank/DDBJ databases">
        <title>Complete genome seqeunce of Leptospira alstonii serovar Room22.</title>
        <authorList>
            <person name="Nally J.E."/>
            <person name="Bayles D.O."/>
            <person name="Hurley D."/>
            <person name="Fanning S."/>
            <person name="McMahon B.J."/>
            <person name="Arent Z."/>
        </authorList>
    </citation>
    <scope>NUCLEOTIDE SEQUENCE [LARGE SCALE GENOMIC DNA]</scope>
    <source>
        <strain evidence="4 5">GWTS #1</strain>
    </source>
</reference>
<keyword evidence="1 2" id="KW-0238">DNA-binding</keyword>
<dbReference type="PANTHER" id="PTHR43479">
    <property type="entry name" value="ACREF/ENVCD OPERON REPRESSOR-RELATED"/>
    <property type="match status" value="1"/>
</dbReference>
<evidence type="ECO:0000313" key="5">
    <source>
        <dbReference type="Proteomes" id="UP000094197"/>
    </source>
</evidence>
<dbReference type="InterPro" id="IPR001647">
    <property type="entry name" value="HTH_TetR"/>
</dbReference>
<evidence type="ECO:0000256" key="1">
    <source>
        <dbReference type="ARBA" id="ARBA00023125"/>
    </source>
</evidence>
<name>A0A1D7UT43_9LEPT</name>
<protein>
    <recommendedName>
        <fullName evidence="3">HTH tetR-type domain-containing protein</fullName>
    </recommendedName>
</protein>
<dbReference type="InterPro" id="IPR009057">
    <property type="entry name" value="Homeodomain-like_sf"/>
</dbReference>
<sequence>MYFNFSIMHSAEHWILAGLDLLYQKGEESLTIESLCKKLKLTKGSFYHHFKNREDFSQRMLNYWEKHFTDDIIRKAEAESTPQLRLKVLRSLTLALPKNTERAIRAWAFRNSKVKKIQERVDSKRISFLKNAYWELSKDRKQADQKAKLAYAIFVGVEMILPSLNEKEIKKLYFSF</sequence>
<evidence type="ECO:0000313" key="4">
    <source>
        <dbReference type="EMBL" id="AOP32704.1"/>
    </source>
</evidence>
<dbReference type="SUPFAM" id="SSF46689">
    <property type="entry name" value="Homeodomain-like"/>
    <property type="match status" value="1"/>
</dbReference>
<organism evidence="4 5">
    <name type="scientific">Leptospira tipperaryensis</name>
    <dbReference type="NCBI Taxonomy" id="2564040"/>
    <lineage>
        <taxon>Bacteria</taxon>
        <taxon>Pseudomonadati</taxon>
        <taxon>Spirochaetota</taxon>
        <taxon>Spirochaetia</taxon>
        <taxon>Leptospirales</taxon>
        <taxon>Leptospiraceae</taxon>
        <taxon>Leptospira</taxon>
    </lineage>
</organism>
<dbReference type="GO" id="GO:0003677">
    <property type="term" value="F:DNA binding"/>
    <property type="evidence" value="ECO:0007669"/>
    <property type="project" value="UniProtKB-UniRule"/>
</dbReference>
<dbReference type="InterPro" id="IPR050624">
    <property type="entry name" value="HTH-type_Tx_Regulator"/>
</dbReference>
<keyword evidence="5" id="KW-1185">Reference proteome</keyword>
<dbReference type="AlphaFoldDB" id="A0A1D7UT43"/>